<evidence type="ECO:0000313" key="2">
    <source>
        <dbReference type="EMBL" id="MFC5731558.1"/>
    </source>
</evidence>
<keyword evidence="3" id="KW-1185">Reference proteome</keyword>
<dbReference type="PANTHER" id="PTHR11365">
    <property type="entry name" value="5-OXOPROLINASE RELATED"/>
    <property type="match status" value="1"/>
</dbReference>
<accession>A0ABW0ZN79</accession>
<comment type="caution">
    <text evidence="2">The sequence shown here is derived from an EMBL/GenBank/DDBJ whole genome shotgun (WGS) entry which is preliminary data.</text>
</comment>
<dbReference type="EMBL" id="JBHSNS010000017">
    <property type="protein sequence ID" value="MFC5731558.1"/>
    <property type="molecule type" value="Genomic_DNA"/>
</dbReference>
<name>A0ABW0ZN79_9ACTN</name>
<evidence type="ECO:0000259" key="1">
    <source>
        <dbReference type="Pfam" id="PF02538"/>
    </source>
</evidence>
<sequence length="726" mass="77918">MTTIAELRNDYDPVTLEVIRMRLDNIVEEMGIAMIRSSGSPVITEARDYNTALFDAEGRIYSYSDAVQLHIGSGGVAVRNLIATVGPNEIKPGDSFISNDPHTAGSSHPPDTTVISPIFLGKELVGFAQSQAHLVDVGGMAPGGFAPSATDCFGEALRLPPGVKIYDQGEPVESVRRLIANNVRVPVLHWNDVRSMVAANNTGIRRFLETIEEFGHETFASYTALSFELAEQLLRDRIRHIPNGVFESEDWVEGNGHDDVLYRVACKMTVADDSITFDFEGSSPQTDGFVNCSYGALVGSIASAVVPILGWDVPFNEGVMTAFEILAPEGSIVNPVVPAPISNGHLTAGVRATRLVTRLLNQACVTSDNATVRQRAQGEWGDSWTGGISSGIREDNGEFFVWFNMDGGGMGTGAQIVRDGHDAAGLLTQIGNMLPDVEMNEMIYPALYLWKRLATDSSGHGASRGGMGLDYAWVPWGVEEAAETLFCPTAAVPPWGFAGGLPAGGSGFEFLRGTNAKDLIACGTYPTPENIQAESTELQDPNAQGVLLHGKDVFHSWLGGGGGFGDPLLRDPALVVQDVQDDFVTAAHAEQIYGVVLNDSDVGYDAEATSVRRGEIRAVRLEAVNGATTPRDLVNPQPDLIEDSLVPHRADGGEWRCPACDGGLGFGDDWLQGTTSRTHDAHARLSGLGVRLQKRTQENEKVRMDEHLCPGCGTLLHAAIHVARTT</sequence>
<dbReference type="RefSeq" id="WP_136436760.1">
    <property type="nucleotide sequence ID" value="NZ_JBHSNS010000017.1"/>
</dbReference>
<gene>
    <name evidence="2" type="ORF">ACFPQB_21790</name>
</gene>
<dbReference type="InterPro" id="IPR003692">
    <property type="entry name" value="Hydantoinase_B"/>
</dbReference>
<proteinExistence type="predicted"/>
<dbReference type="Proteomes" id="UP001596072">
    <property type="component" value="Unassembled WGS sequence"/>
</dbReference>
<organism evidence="2 3">
    <name type="scientific">Nocardioides vastitatis</name>
    <dbReference type="NCBI Taxonomy" id="2568655"/>
    <lineage>
        <taxon>Bacteria</taxon>
        <taxon>Bacillati</taxon>
        <taxon>Actinomycetota</taxon>
        <taxon>Actinomycetes</taxon>
        <taxon>Propionibacteriales</taxon>
        <taxon>Nocardioidaceae</taxon>
        <taxon>Nocardioides</taxon>
    </lineage>
</organism>
<protein>
    <submittedName>
        <fullName evidence="2">Hydantoinase B/oxoprolinase family protein</fullName>
    </submittedName>
</protein>
<dbReference type="Pfam" id="PF02538">
    <property type="entry name" value="Hydantoinase_B"/>
    <property type="match status" value="1"/>
</dbReference>
<dbReference type="InterPro" id="IPR045079">
    <property type="entry name" value="Oxoprolinase-like"/>
</dbReference>
<feature type="domain" description="Hydantoinase B/oxoprolinase" evidence="1">
    <location>
        <begin position="12"/>
        <end position="567"/>
    </location>
</feature>
<reference evidence="3" key="1">
    <citation type="journal article" date="2019" name="Int. J. Syst. Evol. Microbiol.">
        <title>The Global Catalogue of Microorganisms (GCM) 10K type strain sequencing project: providing services to taxonomists for standard genome sequencing and annotation.</title>
        <authorList>
            <consortium name="The Broad Institute Genomics Platform"/>
            <consortium name="The Broad Institute Genome Sequencing Center for Infectious Disease"/>
            <person name="Wu L."/>
            <person name="Ma J."/>
        </authorList>
    </citation>
    <scope>NUCLEOTIDE SEQUENCE [LARGE SCALE GENOMIC DNA]</scope>
    <source>
        <strain evidence="3">YIM 94188</strain>
    </source>
</reference>
<evidence type="ECO:0000313" key="3">
    <source>
        <dbReference type="Proteomes" id="UP001596072"/>
    </source>
</evidence>
<dbReference type="PANTHER" id="PTHR11365:SF23">
    <property type="entry name" value="HYPOTHETICAL 5-OXOPROLINASE (EUROFUNG)-RELATED"/>
    <property type="match status" value="1"/>
</dbReference>